<evidence type="ECO:0000256" key="1">
    <source>
        <dbReference type="SAM" id="MobiDB-lite"/>
    </source>
</evidence>
<feature type="region of interest" description="Disordered" evidence="1">
    <location>
        <begin position="1"/>
        <end position="23"/>
    </location>
</feature>
<sequence length="129" mass="14051">MVRDRADVPTERSARDAPGATDGVARLTGELLVELGRKIAEFGERAIRIVTVDEMEREQVVWFRLGWEEHARLSAGDPALPASASPAPAKLLTFPERAPGPAEHDRHDRCDGPHPSVDPGSPHRPAPPE</sequence>
<dbReference type="EMBL" id="CP159534">
    <property type="protein sequence ID" value="XCJ71782.1"/>
    <property type="molecule type" value="Genomic_DNA"/>
</dbReference>
<evidence type="ECO:0000313" key="2">
    <source>
        <dbReference type="EMBL" id="XCJ71782.1"/>
    </source>
</evidence>
<feature type="compositionally biased region" description="Basic and acidic residues" evidence="1">
    <location>
        <begin position="102"/>
        <end position="112"/>
    </location>
</feature>
<name>A0AAU8IUQ3_9ACTN</name>
<feature type="region of interest" description="Disordered" evidence="1">
    <location>
        <begin position="92"/>
        <end position="129"/>
    </location>
</feature>
<feature type="compositionally biased region" description="Basic and acidic residues" evidence="1">
    <location>
        <begin position="1"/>
        <end position="15"/>
    </location>
</feature>
<gene>
    <name evidence="2" type="ORF">ABII15_18205</name>
</gene>
<accession>A0AAU8IUQ3</accession>
<reference evidence="2" key="1">
    <citation type="submission" date="2024-06" db="EMBL/GenBank/DDBJ databases">
        <title>Streptomyces sp. strain HUAS MG91 genome sequences.</title>
        <authorList>
            <person name="Mo P."/>
        </authorList>
    </citation>
    <scope>NUCLEOTIDE SEQUENCE</scope>
    <source>
        <strain evidence="2">HUAS MG91</strain>
    </source>
</reference>
<dbReference type="KEGG" id="stac:ABII15_18205"/>
<protein>
    <submittedName>
        <fullName evidence="2">Uncharacterized protein</fullName>
    </submittedName>
</protein>
<dbReference type="RefSeq" id="WP_353943382.1">
    <property type="nucleotide sequence ID" value="NZ_CP159534.1"/>
</dbReference>
<proteinExistence type="predicted"/>
<dbReference type="AlphaFoldDB" id="A0AAU8IUQ3"/>
<organism evidence="2">
    <name type="scientific">Streptomyces tabacisoli</name>
    <dbReference type="NCBI Taxonomy" id="3156398"/>
    <lineage>
        <taxon>Bacteria</taxon>
        <taxon>Bacillati</taxon>
        <taxon>Actinomycetota</taxon>
        <taxon>Actinomycetes</taxon>
        <taxon>Kitasatosporales</taxon>
        <taxon>Streptomycetaceae</taxon>
        <taxon>Streptomyces</taxon>
    </lineage>
</organism>